<keyword evidence="1" id="KW-0175">Coiled coil</keyword>
<dbReference type="EMBL" id="UINC01051981">
    <property type="protein sequence ID" value="SVB66764.1"/>
    <property type="molecule type" value="Genomic_DNA"/>
</dbReference>
<gene>
    <name evidence="3" type="ORF">METZ01_LOCUS219618</name>
</gene>
<keyword evidence="2" id="KW-1133">Transmembrane helix</keyword>
<feature type="non-terminal residue" evidence="3">
    <location>
        <position position="404"/>
    </location>
</feature>
<proteinExistence type="predicted"/>
<keyword evidence="2" id="KW-0812">Transmembrane</keyword>
<evidence type="ECO:0000313" key="3">
    <source>
        <dbReference type="EMBL" id="SVB66764.1"/>
    </source>
</evidence>
<evidence type="ECO:0008006" key="4">
    <source>
        <dbReference type="Google" id="ProtNLM"/>
    </source>
</evidence>
<feature type="coiled-coil region" evidence="1">
    <location>
        <begin position="251"/>
        <end position="278"/>
    </location>
</feature>
<name>A0A382FWJ7_9ZZZZ</name>
<evidence type="ECO:0000256" key="2">
    <source>
        <dbReference type="SAM" id="Phobius"/>
    </source>
</evidence>
<protein>
    <recommendedName>
        <fullName evidence="4">RING-type E3 ubiquitin transferase</fullName>
    </recommendedName>
</protein>
<organism evidence="3">
    <name type="scientific">marine metagenome</name>
    <dbReference type="NCBI Taxonomy" id="408172"/>
    <lineage>
        <taxon>unclassified sequences</taxon>
        <taxon>metagenomes</taxon>
        <taxon>ecological metagenomes</taxon>
    </lineage>
</organism>
<evidence type="ECO:0000256" key="1">
    <source>
        <dbReference type="SAM" id="Coils"/>
    </source>
</evidence>
<sequence length="404" mass="45558">MFQLTMWKTWHSVLCWLAVPVLIIMACLFQDVGFDVLQGMRQLERTPRSQIVSVIEGEVNLEGQAVSVGEVLSAPHSNTECFYYLYILEEERTDSDGDTYWAEILRESQTVGRFNLQDASGVIPILPNRDVYSVDSDVYYQGSYRHTEYRFHPGDTAFVFGYAQNNAGQYSVEFESEGQYTPVVSAFGEKGERQGMASSSLLWSFGALASASFAVMFCCWALNVHRLLVFLSIVSMVQGLGLVYLGLAMLKHDLESSHERAVRQQERAQEEIESLLRKSGESWSGDWEEKDVFDQKRLDAGLPSKDLDRVQGIYGDVAAGITRFNAVRARFPERFLAPLWGVKPVSEMPLAESFAPGFDGQKDIVKVPIGSWTWGLMLVFGVPTAIILPFVGFRKIKEKRYIEN</sequence>
<reference evidence="3" key="1">
    <citation type="submission" date="2018-05" db="EMBL/GenBank/DDBJ databases">
        <authorList>
            <person name="Lanie J.A."/>
            <person name="Ng W.-L."/>
            <person name="Kazmierczak K.M."/>
            <person name="Andrzejewski T.M."/>
            <person name="Davidsen T.M."/>
            <person name="Wayne K.J."/>
            <person name="Tettelin H."/>
            <person name="Glass J.I."/>
            <person name="Rusch D."/>
            <person name="Podicherti R."/>
            <person name="Tsui H.-C.T."/>
            <person name="Winkler M.E."/>
        </authorList>
    </citation>
    <scope>NUCLEOTIDE SEQUENCE</scope>
</reference>
<accession>A0A382FWJ7</accession>
<feature type="transmembrane region" description="Helical" evidence="2">
    <location>
        <begin position="201"/>
        <end position="222"/>
    </location>
</feature>
<feature type="transmembrane region" description="Helical" evidence="2">
    <location>
        <begin position="229"/>
        <end position="250"/>
    </location>
</feature>
<feature type="transmembrane region" description="Helical" evidence="2">
    <location>
        <begin position="372"/>
        <end position="393"/>
    </location>
</feature>
<dbReference type="AlphaFoldDB" id="A0A382FWJ7"/>
<keyword evidence="2" id="KW-0472">Membrane</keyword>